<name>C5DNH2_LACTC</name>
<dbReference type="FunCoup" id="C5DNH2">
    <property type="interactions" value="19"/>
</dbReference>
<dbReference type="GO" id="GO:0005737">
    <property type="term" value="C:cytoplasm"/>
    <property type="evidence" value="ECO:0007669"/>
    <property type="project" value="TreeGrafter"/>
</dbReference>
<dbReference type="PANTHER" id="PTHR31010">
    <property type="entry name" value="RAN-SPECIFIC GTPASE-ACTIVATING PROTEIN 30-RELATED"/>
    <property type="match status" value="1"/>
</dbReference>
<dbReference type="GeneID" id="8294061"/>
<dbReference type="PANTHER" id="PTHR31010:SF2">
    <property type="entry name" value="RAN-SPECIFIC GTPASE-ACTIVATING PROTEIN 30"/>
    <property type="match status" value="1"/>
</dbReference>
<dbReference type="InParanoid" id="C5DNH2"/>
<protein>
    <submittedName>
        <fullName evidence="2">KLTH0G17006p</fullName>
    </submittedName>
</protein>
<organism evidence="2 3">
    <name type="scientific">Lachancea thermotolerans (strain ATCC 56472 / CBS 6340 / NRRL Y-8284)</name>
    <name type="common">Yeast</name>
    <name type="synonym">Kluyveromyces thermotolerans</name>
    <dbReference type="NCBI Taxonomy" id="559295"/>
    <lineage>
        <taxon>Eukaryota</taxon>
        <taxon>Fungi</taxon>
        <taxon>Dikarya</taxon>
        <taxon>Ascomycota</taxon>
        <taxon>Saccharomycotina</taxon>
        <taxon>Saccharomycetes</taxon>
        <taxon>Saccharomycetales</taxon>
        <taxon>Saccharomycetaceae</taxon>
        <taxon>Lachancea</taxon>
    </lineage>
</organism>
<dbReference type="eggNOG" id="ENOG502R7I3">
    <property type="taxonomic scope" value="Eukaryota"/>
</dbReference>
<dbReference type="Pfam" id="PF05508">
    <property type="entry name" value="Ran-binding"/>
    <property type="match status" value="1"/>
</dbReference>
<dbReference type="KEGG" id="lth:KLTH0G17006g"/>
<keyword evidence="3" id="KW-1185">Reference proteome</keyword>
<dbReference type="AlphaFoldDB" id="C5DNH2"/>
<evidence type="ECO:0000256" key="1">
    <source>
        <dbReference type="SAM" id="MobiDB-lite"/>
    </source>
</evidence>
<reference evidence="2 3" key="1">
    <citation type="journal article" date="2009" name="Genome Res.">
        <title>Comparative genomics of protoploid Saccharomycetaceae.</title>
        <authorList>
            <consortium name="The Genolevures Consortium"/>
            <person name="Souciet J.-L."/>
            <person name="Dujon B."/>
            <person name="Gaillardin C."/>
            <person name="Johnston M."/>
            <person name="Baret P.V."/>
            <person name="Cliften P."/>
            <person name="Sherman D.J."/>
            <person name="Weissenbach J."/>
            <person name="Westhof E."/>
            <person name="Wincker P."/>
            <person name="Jubin C."/>
            <person name="Poulain J."/>
            <person name="Barbe V."/>
            <person name="Segurens B."/>
            <person name="Artiguenave F."/>
            <person name="Anthouard V."/>
            <person name="Vacherie B."/>
            <person name="Val M.-E."/>
            <person name="Fulton R.S."/>
            <person name="Minx P."/>
            <person name="Wilson R."/>
            <person name="Durrens P."/>
            <person name="Jean G."/>
            <person name="Marck C."/>
            <person name="Martin T."/>
            <person name="Nikolski M."/>
            <person name="Rolland T."/>
            <person name="Seret M.-L."/>
            <person name="Casaregola S."/>
            <person name="Despons L."/>
            <person name="Fairhead C."/>
            <person name="Fischer G."/>
            <person name="Lafontaine I."/>
            <person name="Leh V."/>
            <person name="Lemaire M."/>
            <person name="de Montigny J."/>
            <person name="Neuveglise C."/>
            <person name="Thierry A."/>
            <person name="Blanc-Lenfle I."/>
            <person name="Bleykasten C."/>
            <person name="Diffels J."/>
            <person name="Fritsch E."/>
            <person name="Frangeul L."/>
            <person name="Goeffon A."/>
            <person name="Jauniaux N."/>
            <person name="Kachouri-Lafond R."/>
            <person name="Payen C."/>
            <person name="Potier S."/>
            <person name="Pribylova L."/>
            <person name="Ozanne C."/>
            <person name="Richard G.-F."/>
            <person name="Sacerdot C."/>
            <person name="Straub M.-L."/>
            <person name="Talla E."/>
        </authorList>
    </citation>
    <scope>NUCLEOTIDE SEQUENCE [LARGE SCALE GENOMIC DNA]</scope>
    <source>
        <strain evidence="3">ATCC 56472 / CBS 6340 / NRRL Y-8284</strain>
    </source>
</reference>
<sequence length="419" mass="47492">MDEILAKAGSQAVTFAIRSGISIASSYAIKTVATFVTKIPEADASRIQKLRHKLETRMEIVSSAIDLIKLVAAKGNTNLGSTLRLTRDLKEEIDQFDYKISEITNNFQAKKNQRDSIAAVETYIADLLSRIEEVIPLINLSLTTSGAKLSTALPQYVSPGRFLQASNHIIENNKDSKQTKQSQVGPTFELTMFSIFYNVASPEASSRVTWKEDMRKAMFTIWRKPKADREYDYLIKIKESFDDGRYHDTQEETPKLIELDIWQITKLFFTASGKLLKLEERNSPVLVLKVDKDLKSPLATDHGTSTENIEWMAFGECDYNDDADESDDSTAEEEDDDDNTDAKYSEATEDPLSISQSISLLEYIIRLASLQCNDQQSILQVHDERLSLYLNDENPNSIKAKRYNLDQVTKKLKKIDLEE</sequence>
<dbReference type="RefSeq" id="XP_002555770.1">
    <property type="nucleotide sequence ID" value="XM_002555724.1"/>
</dbReference>
<evidence type="ECO:0000313" key="2">
    <source>
        <dbReference type="EMBL" id="CAR25333.1"/>
    </source>
</evidence>
<dbReference type="OrthoDB" id="512915at2759"/>
<evidence type="ECO:0000313" key="3">
    <source>
        <dbReference type="Proteomes" id="UP000002036"/>
    </source>
</evidence>
<feature type="region of interest" description="Disordered" evidence="1">
    <location>
        <begin position="322"/>
        <end position="350"/>
    </location>
</feature>
<dbReference type="GO" id="GO:0005634">
    <property type="term" value="C:nucleus"/>
    <property type="evidence" value="ECO:0007669"/>
    <property type="project" value="TreeGrafter"/>
</dbReference>
<dbReference type="OMA" id="QSMFFTA"/>
<proteinExistence type="predicted"/>
<accession>C5DNH2</accession>
<feature type="compositionally biased region" description="Acidic residues" evidence="1">
    <location>
        <begin position="322"/>
        <end position="339"/>
    </location>
</feature>
<dbReference type="HOGENOM" id="CLU_014536_0_0_1"/>
<dbReference type="InterPro" id="IPR008812">
    <property type="entry name" value="Ran_GTP-bd-rel"/>
</dbReference>
<dbReference type="EMBL" id="CU928171">
    <property type="protein sequence ID" value="CAR25333.1"/>
    <property type="molecule type" value="Genomic_DNA"/>
</dbReference>
<gene>
    <name evidence="2" type="ordered locus">KLTH0G17006g</name>
</gene>
<dbReference type="Proteomes" id="UP000002036">
    <property type="component" value="Chromosome G"/>
</dbReference>
<dbReference type="GO" id="GO:0030695">
    <property type="term" value="F:GTPase regulator activity"/>
    <property type="evidence" value="ECO:0007669"/>
    <property type="project" value="TreeGrafter"/>
</dbReference>